<feature type="transmembrane region" description="Helical" evidence="11">
    <location>
        <begin position="211"/>
        <end position="237"/>
    </location>
</feature>
<evidence type="ECO:0000256" key="2">
    <source>
        <dbReference type="ARBA" id="ARBA00022679"/>
    </source>
</evidence>
<keyword evidence="7" id="KW-0449">Lipoprotein</keyword>
<evidence type="ECO:0000256" key="9">
    <source>
        <dbReference type="ARBA" id="ARBA00023463"/>
    </source>
</evidence>
<reference evidence="13" key="1">
    <citation type="submission" date="2021-06" db="EMBL/GenBank/DDBJ databases">
        <authorList>
            <consortium name="DOE Joint Genome Institute"/>
            <person name="Mondo S.J."/>
            <person name="Amses K.R."/>
            <person name="Simmons D.R."/>
            <person name="Longcore J.E."/>
            <person name="Seto K."/>
            <person name="Alves G.H."/>
            <person name="Bonds A.E."/>
            <person name="Quandt C.A."/>
            <person name="Davis W.J."/>
            <person name="Chang Y."/>
            <person name="Letcher P.M."/>
            <person name="Powell M.J."/>
            <person name="Kuo A."/>
            <person name="Labutti K."/>
            <person name="Pangilinan J."/>
            <person name="Andreopoulos W."/>
            <person name="Tritt A."/>
            <person name="Riley R."/>
            <person name="Hundley H."/>
            <person name="Johnson J."/>
            <person name="Lipzen A."/>
            <person name="Barry K."/>
            <person name="Berbee M.L."/>
            <person name="Buchler N.E."/>
            <person name="Grigoriev I.V."/>
            <person name="Spatafora J.W."/>
            <person name="Stajich J.E."/>
            <person name="James T.Y."/>
        </authorList>
    </citation>
    <scope>NUCLEOTIDE SEQUENCE</scope>
    <source>
        <strain evidence="13">AG</strain>
    </source>
</reference>
<dbReference type="GO" id="GO:0005794">
    <property type="term" value="C:Golgi apparatus"/>
    <property type="evidence" value="ECO:0007669"/>
    <property type="project" value="TreeGrafter"/>
</dbReference>
<dbReference type="EMBL" id="MU620903">
    <property type="protein sequence ID" value="KAI8581860.1"/>
    <property type="molecule type" value="Genomic_DNA"/>
</dbReference>
<protein>
    <recommendedName>
        <fullName evidence="11">Palmitoyltransferase</fullName>
        <ecNumber evidence="11">2.3.1.225</ecNumber>
    </recommendedName>
</protein>
<evidence type="ECO:0000313" key="13">
    <source>
        <dbReference type="EMBL" id="KAI8581860.1"/>
    </source>
</evidence>
<evidence type="ECO:0000256" key="7">
    <source>
        <dbReference type="ARBA" id="ARBA00023288"/>
    </source>
</evidence>
<dbReference type="GeneID" id="75912458"/>
<keyword evidence="8 11" id="KW-0012">Acyltransferase</keyword>
<sequence length="354" mass="40823">MSTIGNQLQPEILPTSRSSNTATTTIAINDHAAANNKQRNYQVFPGQNRFFCQGRLMTSREYWAFLTALVILLVPSALFFAFTCPWLWINIHPSVPIIFAYLFVLAMASMLKTSWTDPGIVPRNLHPMSTTARDHNRYSVSYDDMWPQNMPLPKEVQVKDQIVRLKYCDTCQLYRPPRASHCRQCNNCVENEDHHCIWLNNCIGRRNYRSFFVFVTVATLMCFYAFAFSFVHVYTLFTSKYPYSFVDALAAAPLSFVVFLLCFVLMWSVGGLSGYHCYLVMRNVTTHEQLRNSVMSRPYPPNPFNFGNAVSNFWYVLCRPQPKSYIGRRKQFVPSSPYPSAVDNNTSEPVWNYG</sequence>
<keyword evidence="5 11" id="KW-0472">Membrane</keyword>
<evidence type="ECO:0000313" key="14">
    <source>
        <dbReference type="Proteomes" id="UP001206595"/>
    </source>
</evidence>
<keyword evidence="2 11" id="KW-0808">Transferase</keyword>
<dbReference type="GO" id="GO:0005783">
    <property type="term" value="C:endoplasmic reticulum"/>
    <property type="evidence" value="ECO:0007669"/>
    <property type="project" value="TreeGrafter"/>
</dbReference>
<dbReference type="EC" id="2.3.1.225" evidence="11"/>
<dbReference type="RefSeq" id="XP_051446864.1">
    <property type="nucleotide sequence ID" value="XM_051587111.1"/>
</dbReference>
<gene>
    <name evidence="13" type="ORF">K450DRAFT_229601</name>
</gene>
<comment type="caution">
    <text evidence="13">The sequence shown here is derived from an EMBL/GenBank/DDBJ whole genome shotgun (WGS) entry which is preliminary data.</text>
</comment>
<dbReference type="PROSITE" id="PS50216">
    <property type="entry name" value="DHHC"/>
    <property type="match status" value="1"/>
</dbReference>
<comment type="catalytic activity">
    <reaction evidence="10 11">
        <text>L-cysteinyl-[protein] + hexadecanoyl-CoA = S-hexadecanoyl-L-cysteinyl-[protein] + CoA</text>
        <dbReference type="Rhea" id="RHEA:36683"/>
        <dbReference type="Rhea" id="RHEA-COMP:10131"/>
        <dbReference type="Rhea" id="RHEA-COMP:11032"/>
        <dbReference type="ChEBI" id="CHEBI:29950"/>
        <dbReference type="ChEBI" id="CHEBI:57287"/>
        <dbReference type="ChEBI" id="CHEBI:57379"/>
        <dbReference type="ChEBI" id="CHEBI:74151"/>
        <dbReference type="EC" id="2.3.1.225"/>
    </reaction>
</comment>
<evidence type="ECO:0000256" key="10">
    <source>
        <dbReference type="ARBA" id="ARBA00048048"/>
    </source>
</evidence>
<accession>A0AAD5EGI4</accession>
<dbReference type="Proteomes" id="UP001206595">
    <property type="component" value="Unassembled WGS sequence"/>
</dbReference>
<dbReference type="PANTHER" id="PTHR22883:SF43">
    <property type="entry name" value="PALMITOYLTRANSFERASE APP"/>
    <property type="match status" value="1"/>
</dbReference>
<dbReference type="InterPro" id="IPR039859">
    <property type="entry name" value="PFA4/ZDH16/20/ERF2-like"/>
</dbReference>
<dbReference type="InterPro" id="IPR001594">
    <property type="entry name" value="Palmitoyltrfase_DHHC"/>
</dbReference>
<dbReference type="Pfam" id="PF01529">
    <property type="entry name" value="DHHC"/>
    <property type="match status" value="1"/>
</dbReference>
<feature type="transmembrane region" description="Helical" evidence="11">
    <location>
        <begin position="94"/>
        <end position="111"/>
    </location>
</feature>
<evidence type="ECO:0000256" key="5">
    <source>
        <dbReference type="ARBA" id="ARBA00023136"/>
    </source>
</evidence>
<comment type="domain">
    <text evidence="11">The DHHC domain is required for palmitoyltransferase activity.</text>
</comment>
<reference evidence="13" key="2">
    <citation type="journal article" date="2022" name="Proc. Natl. Acad. Sci. U.S.A.">
        <title>Diploid-dominant life cycles characterize the early evolution of Fungi.</title>
        <authorList>
            <person name="Amses K.R."/>
            <person name="Simmons D.R."/>
            <person name="Longcore J.E."/>
            <person name="Mondo S.J."/>
            <person name="Seto K."/>
            <person name="Jeronimo G.H."/>
            <person name="Bonds A.E."/>
            <person name="Quandt C.A."/>
            <person name="Davis W.J."/>
            <person name="Chang Y."/>
            <person name="Federici B.A."/>
            <person name="Kuo A."/>
            <person name="LaButti K."/>
            <person name="Pangilinan J."/>
            <person name="Andreopoulos W."/>
            <person name="Tritt A."/>
            <person name="Riley R."/>
            <person name="Hundley H."/>
            <person name="Johnson J."/>
            <person name="Lipzen A."/>
            <person name="Barry K."/>
            <person name="Lang B.F."/>
            <person name="Cuomo C.A."/>
            <person name="Buchler N.E."/>
            <person name="Grigoriev I.V."/>
            <person name="Spatafora J.W."/>
            <person name="Stajich J.E."/>
            <person name="James T.Y."/>
        </authorList>
    </citation>
    <scope>NUCLEOTIDE SEQUENCE</scope>
    <source>
        <strain evidence="13">AG</strain>
    </source>
</reference>
<dbReference type="GO" id="GO:0006612">
    <property type="term" value="P:protein targeting to membrane"/>
    <property type="evidence" value="ECO:0007669"/>
    <property type="project" value="TreeGrafter"/>
</dbReference>
<keyword evidence="3 11" id="KW-0812">Transmembrane</keyword>
<evidence type="ECO:0000259" key="12">
    <source>
        <dbReference type="Pfam" id="PF01529"/>
    </source>
</evidence>
<comment type="subcellular location">
    <subcellularLocation>
        <location evidence="1">Endomembrane system</location>
        <topology evidence="1">Multi-pass membrane protein</topology>
    </subcellularLocation>
</comment>
<organism evidence="13 14">
    <name type="scientific">Umbelopsis ramanniana AG</name>
    <dbReference type="NCBI Taxonomy" id="1314678"/>
    <lineage>
        <taxon>Eukaryota</taxon>
        <taxon>Fungi</taxon>
        <taxon>Fungi incertae sedis</taxon>
        <taxon>Mucoromycota</taxon>
        <taxon>Mucoromycotina</taxon>
        <taxon>Umbelopsidomycetes</taxon>
        <taxon>Umbelopsidales</taxon>
        <taxon>Umbelopsidaceae</taxon>
        <taxon>Umbelopsis</taxon>
    </lineage>
</organism>
<name>A0AAD5EGI4_UMBRA</name>
<evidence type="ECO:0000256" key="8">
    <source>
        <dbReference type="ARBA" id="ARBA00023315"/>
    </source>
</evidence>
<evidence type="ECO:0000256" key="4">
    <source>
        <dbReference type="ARBA" id="ARBA00022989"/>
    </source>
</evidence>
<evidence type="ECO:0000256" key="11">
    <source>
        <dbReference type="RuleBase" id="RU079119"/>
    </source>
</evidence>
<dbReference type="GO" id="GO:0019706">
    <property type="term" value="F:protein-cysteine S-palmitoyltransferase activity"/>
    <property type="evidence" value="ECO:0007669"/>
    <property type="project" value="UniProtKB-EC"/>
</dbReference>
<keyword evidence="6" id="KW-0564">Palmitate</keyword>
<evidence type="ECO:0000256" key="3">
    <source>
        <dbReference type="ARBA" id="ARBA00022692"/>
    </source>
</evidence>
<evidence type="ECO:0000256" key="6">
    <source>
        <dbReference type="ARBA" id="ARBA00023139"/>
    </source>
</evidence>
<feature type="transmembrane region" description="Helical" evidence="11">
    <location>
        <begin position="249"/>
        <end position="272"/>
    </location>
</feature>
<feature type="domain" description="Palmitoyltransferase DHHC" evidence="12">
    <location>
        <begin position="164"/>
        <end position="292"/>
    </location>
</feature>
<proteinExistence type="inferred from homology"/>
<feature type="transmembrane region" description="Helical" evidence="11">
    <location>
        <begin position="63"/>
        <end position="88"/>
    </location>
</feature>
<dbReference type="AlphaFoldDB" id="A0AAD5EGI4"/>
<comment type="similarity">
    <text evidence="9">Belongs to the DHHC palmitoyltransferase family. ERF2/ZDHHC9 subfamily.</text>
</comment>
<keyword evidence="4 11" id="KW-1133">Transmembrane helix</keyword>
<keyword evidence="14" id="KW-1185">Reference proteome</keyword>
<dbReference type="PANTHER" id="PTHR22883">
    <property type="entry name" value="ZINC FINGER DHHC DOMAIN CONTAINING PROTEIN"/>
    <property type="match status" value="1"/>
</dbReference>
<evidence type="ECO:0000256" key="1">
    <source>
        <dbReference type="ARBA" id="ARBA00004127"/>
    </source>
</evidence>